<gene>
    <name evidence="1" type="ORF">UVI_02047900</name>
</gene>
<evidence type="ECO:0000313" key="2">
    <source>
        <dbReference type="Proteomes" id="UP000054053"/>
    </source>
</evidence>
<name>A0A1B5L1V8_USTVR</name>
<evidence type="ECO:0000313" key="1">
    <source>
        <dbReference type="EMBL" id="GAO16429.1"/>
    </source>
</evidence>
<dbReference type="Proteomes" id="UP000054053">
    <property type="component" value="Unassembled WGS sequence"/>
</dbReference>
<reference evidence="2" key="1">
    <citation type="journal article" date="2016" name="Genome Announc.">
        <title>Genome sequence of Ustilaginoidea virens IPU010, a rice pathogenic fungus causing false smut.</title>
        <authorList>
            <person name="Kumagai T."/>
            <person name="Ishii T."/>
            <person name="Terai G."/>
            <person name="Umemura M."/>
            <person name="Machida M."/>
            <person name="Asai K."/>
        </authorList>
    </citation>
    <scope>NUCLEOTIDE SEQUENCE [LARGE SCALE GENOMIC DNA]</scope>
    <source>
        <strain evidence="2">IPU010</strain>
    </source>
</reference>
<protein>
    <submittedName>
        <fullName evidence="1">Uncharacterized protein</fullName>
    </submittedName>
</protein>
<sequence>MGDQYGVCFWDLVRINTAPKSAGLTLPGVIQSRLSKKSSQGQEKKARGSVQCGRTEGRPAWFVVTNFHHVSAEHLLDQWEWVAKYQTDTANQVDQAAGLDLKKNMNAWVPKCRGLE</sequence>
<proteinExistence type="predicted"/>
<dbReference type="AlphaFoldDB" id="A0A1B5L1V8"/>
<organism evidence="1 2">
    <name type="scientific">Ustilaginoidea virens</name>
    <name type="common">Rice false smut fungus</name>
    <name type="synonym">Villosiclava virens</name>
    <dbReference type="NCBI Taxonomy" id="1159556"/>
    <lineage>
        <taxon>Eukaryota</taxon>
        <taxon>Fungi</taxon>
        <taxon>Dikarya</taxon>
        <taxon>Ascomycota</taxon>
        <taxon>Pezizomycotina</taxon>
        <taxon>Sordariomycetes</taxon>
        <taxon>Hypocreomycetidae</taxon>
        <taxon>Hypocreales</taxon>
        <taxon>Clavicipitaceae</taxon>
        <taxon>Ustilaginoidea</taxon>
    </lineage>
</organism>
<comment type="caution">
    <text evidence="1">The sequence shown here is derived from an EMBL/GenBank/DDBJ whole genome shotgun (WGS) entry which is preliminary data.</text>
</comment>
<dbReference type="EMBL" id="BBTG02000032">
    <property type="protein sequence ID" value="GAO16429.1"/>
    <property type="molecule type" value="Genomic_DNA"/>
</dbReference>
<accession>A0A1B5L1V8</accession>